<dbReference type="Proteomes" id="UP001349994">
    <property type="component" value="Unassembled WGS sequence"/>
</dbReference>
<dbReference type="Gene3D" id="3.30.2070.10">
    <property type="entry name" value="Formate dehydrogenase/DMSO reductase"/>
    <property type="match status" value="1"/>
</dbReference>
<dbReference type="InterPro" id="IPR050612">
    <property type="entry name" value="Prok_Mopterin_Oxidored"/>
</dbReference>
<organism evidence="8 9">
    <name type="scientific">Adlercreutzia wanghongyangiae</name>
    <dbReference type="NCBI Taxonomy" id="3111451"/>
    <lineage>
        <taxon>Bacteria</taxon>
        <taxon>Bacillati</taxon>
        <taxon>Actinomycetota</taxon>
        <taxon>Coriobacteriia</taxon>
        <taxon>Eggerthellales</taxon>
        <taxon>Eggerthellaceae</taxon>
        <taxon>Adlercreutzia</taxon>
    </lineage>
</organism>
<dbReference type="PROSITE" id="PS51318">
    <property type="entry name" value="TAT"/>
    <property type="match status" value="1"/>
</dbReference>
<evidence type="ECO:0000256" key="3">
    <source>
        <dbReference type="ARBA" id="ARBA00022729"/>
    </source>
</evidence>
<dbReference type="Gene3D" id="2.40.40.20">
    <property type="match status" value="1"/>
</dbReference>
<keyword evidence="5" id="KW-0408">Iron</keyword>
<keyword evidence="9" id="KW-1185">Reference proteome</keyword>
<dbReference type="InterPro" id="IPR006963">
    <property type="entry name" value="Mopterin_OxRdtase_4Fe-4S_dom"/>
</dbReference>
<comment type="similarity">
    <text evidence="1">Belongs to the prokaryotic molybdopterin-containing oxidoreductase family.</text>
</comment>
<dbReference type="Gene3D" id="3.40.50.740">
    <property type="match status" value="1"/>
</dbReference>
<reference evidence="8 9" key="1">
    <citation type="submission" date="2024-01" db="EMBL/GenBank/DDBJ databases">
        <title>novel species in genus Adlercreutzia.</title>
        <authorList>
            <person name="Liu X."/>
        </authorList>
    </citation>
    <scope>NUCLEOTIDE SEQUENCE [LARGE SCALE GENOMIC DNA]</scope>
    <source>
        <strain evidence="8 9">R7</strain>
    </source>
</reference>
<proteinExistence type="inferred from homology"/>
<keyword evidence="3" id="KW-0732">Signal</keyword>
<protein>
    <submittedName>
        <fullName evidence="8">Molybdopterin-dependent oxidoreductase</fullName>
    </submittedName>
</protein>
<dbReference type="SMART" id="SM00926">
    <property type="entry name" value="Molybdop_Fe4S4"/>
    <property type="match status" value="1"/>
</dbReference>
<dbReference type="SUPFAM" id="SSF53706">
    <property type="entry name" value="Formate dehydrogenase/DMSO reductase, domains 1-3"/>
    <property type="match status" value="1"/>
</dbReference>
<evidence type="ECO:0000256" key="2">
    <source>
        <dbReference type="ARBA" id="ARBA00022723"/>
    </source>
</evidence>
<keyword evidence="2" id="KW-0479">Metal-binding</keyword>
<evidence type="ECO:0000259" key="7">
    <source>
        <dbReference type="PROSITE" id="PS51669"/>
    </source>
</evidence>
<dbReference type="RefSeq" id="WP_326424888.1">
    <property type="nucleotide sequence ID" value="NZ_JAYMFF010000014.1"/>
</dbReference>
<dbReference type="PROSITE" id="PS51669">
    <property type="entry name" value="4FE4S_MOW_BIS_MGD"/>
    <property type="match status" value="1"/>
</dbReference>
<accession>A0ABU6IIJ1</accession>
<sequence>MTQTTSARSGLTRRGFLKSTGATAGLAAIAGLAGCAPAKEGGAESDLAETGVVEEQVFRGVCRPNCFGFCHMNVHVRDGHVVKTSRRDYVSDPHYSRICQRGLSHVHRINDPERLKYPLRRVEGTERGAGEWERISWDEAISEVAAKIKEYQGQYGPQALATMSISGNYGQLTNAMYNRLFSFLDACSISADSDMASYYGGWRFNGGINECNEISDVLNSKTIMVYGANITDAQVHHWHFIKEAQQNGTKLIVVDPIYTQLASKADIWVPIRPGADTALFMGIMNIVVERGAVDVAFMTKSTVGPFLVRSDTGKYLRLSDIDPSSAKADEALAEEAGEEAPADPCMVLENGELVSCDDATAPDLDAEYNFDGVTCRTAYALLRDEVAKFPVSRVAEMTQLTEETIEELADYCIAGSVSHLLGYGNTAYGNGVQVCISGMTMAALTGNMCKPGSTFGNSYPVYTGTNYAFSSPQPKNTPGVGILSLPEVMKTGQRIGEDFPIKMLFIWSANPYNTMCHTNALINDVWPNLDYVVTVDTQMTDTACYSDLVLPCGQHFEQVDICTDGPTWNLHYNEKCAEPPYEAKRDSDIARLLAQELGYGEYFQMTDEEAIKEILETEDGVARGLTIDALKEQGDLRYDVADPHVSWPDGTGFATPTGRLEFYQEDPQVRSPREKVPSPERYEAERLPHWFPPFEAWSENDIMKKYPLQLMSERPRYRVHSQYYNVAMLREIDPEPIVKINPQDAKARGIEDGSYVDCYNDRGHAVAKAVYSEAMRPGVMVYPKGWQRSQHKAGGWSELLTNEFDEYGVNSNFMDVVCEVRPWNEGGDE</sequence>
<keyword evidence="6" id="KW-0411">Iron-sulfur</keyword>
<dbReference type="EMBL" id="JAYMFF010000014">
    <property type="protein sequence ID" value="MEC4176281.1"/>
    <property type="molecule type" value="Genomic_DNA"/>
</dbReference>
<dbReference type="Pfam" id="PF00384">
    <property type="entry name" value="Molybdopterin"/>
    <property type="match status" value="1"/>
</dbReference>
<dbReference type="Pfam" id="PF01568">
    <property type="entry name" value="Molydop_binding"/>
    <property type="match status" value="1"/>
</dbReference>
<feature type="domain" description="4Fe-4S Mo/W bis-MGD-type" evidence="7">
    <location>
        <begin position="55"/>
        <end position="113"/>
    </location>
</feature>
<dbReference type="Gene3D" id="3.40.228.10">
    <property type="entry name" value="Dimethylsulfoxide Reductase, domain 2"/>
    <property type="match status" value="1"/>
</dbReference>
<gene>
    <name evidence="8" type="ORF">VIN30_07445</name>
</gene>
<dbReference type="InterPro" id="IPR006656">
    <property type="entry name" value="Mopterin_OxRdtase"/>
</dbReference>
<dbReference type="PANTHER" id="PTHR43742:SF6">
    <property type="entry name" value="OXIDOREDUCTASE YYAE-RELATED"/>
    <property type="match status" value="1"/>
</dbReference>
<dbReference type="InterPro" id="IPR006311">
    <property type="entry name" value="TAT_signal"/>
</dbReference>
<comment type="caution">
    <text evidence="8">The sequence shown here is derived from an EMBL/GenBank/DDBJ whole genome shotgun (WGS) entry which is preliminary data.</text>
</comment>
<evidence type="ECO:0000313" key="9">
    <source>
        <dbReference type="Proteomes" id="UP001349994"/>
    </source>
</evidence>
<keyword evidence="4" id="KW-0560">Oxidoreductase</keyword>
<evidence type="ECO:0000313" key="8">
    <source>
        <dbReference type="EMBL" id="MEC4176281.1"/>
    </source>
</evidence>
<name>A0ABU6IIJ1_9ACTN</name>
<dbReference type="InterPro" id="IPR006657">
    <property type="entry name" value="MoPterin_dinucl-bd_dom"/>
</dbReference>
<dbReference type="Pfam" id="PF04879">
    <property type="entry name" value="Molybdop_Fe4S4"/>
    <property type="match status" value="1"/>
</dbReference>
<evidence type="ECO:0000256" key="4">
    <source>
        <dbReference type="ARBA" id="ARBA00023002"/>
    </source>
</evidence>
<dbReference type="SUPFAM" id="SSF50692">
    <property type="entry name" value="ADC-like"/>
    <property type="match status" value="1"/>
</dbReference>
<evidence type="ECO:0000256" key="6">
    <source>
        <dbReference type="ARBA" id="ARBA00023014"/>
    </source>
</evidence>
<dbReference type="Gene3D" id="3.40.50.12440">
    <property type="match status" value="2"/>
</dbReference>
<evidence type="ECO:0000256" key="5">
    <source>
        <dbReference type="ARBA" id="ARBA00023004"/>
    </source>
</evidence>
<dbReference type="InterPro" id="IPR009010">
    <property type="entry name" value="Asp_de-COase-like_dom_sf"/>
</dbReference>
<evidence type="ECO:0000256" key="1">
    <source>
        <dbReference type="ARBA" id="ARBA00010312"/>
    </source>
</evidence>
<dbReference type="PANTHER" id="PTHR43742">
    <property type="entry name" value="TRIMETHYLAMINE-N-OXIDE REDUCTASE"/>
    <property type="match status" value="1"/>
</dbReference>